<dbReference type="PANTHER" id="PTHR43031:SF16">
    <property type="entry name" value="OXIDOREDUCTASE"/>
    <property type="match status" value="1"/>
</dbReference>
<proteinExistence type="predicted"/>
<name>A0A327WLP9_LARAB</name>
<evidence type="ECO:0000259" key="1">
    <source>
        <dbReference type="PROSITE" id="PS50206"/>
    </source>
</evidence>
<keyword evidence="2" id="KW-0378">Hydrolase</keyword>
<sequence length="143" mass="15770">MLVASRAQIEDFSRQLMRIGIDSMLGYVEDVNTLGIELETVNLIDTQTIETLVSRNDVQLVDLRGAAEYKAGHIDGAESVFVGTLPAHLDKISRDKTVIIYCQGGDRATIGYSLLIRHGFKTVKNYSGGMNEWVKNLKLEPAG</sequence>
<dbReference type="GO" id="GO:0016787">
    <property type="term" value="F:hydrolase activity"/>
    <property type="evidence" value="ECO:0007669"/>
    <property type="project" value="UniProtKB-KW"/>
</dbReference>
<dbReference type="EMBL" id="QLMC01000010">
    <property type="protein sequence ID" value="RAJ91015.1"/>
    <property type="molecule type" value="Genomic_DNA"/>
</dbReference>
<protein>
    <submittedName>
        <fullName evidence="2">Hydroxyacylglutathione hydrolase</fullName>
    </submittedName>
</protein>
<gene>
    <name evidence="2" type="ORF">LX87_05356</name>
</gene>
<dbReference type="PROSITE" id="PS50206">
    <property type="entry name" value="RHODANESE_3"/>
    <property type="match status" value="1"/>
</dbReference>
<feature type="domain" description="Rhodanese" evidence="1">
    <location>
        <begin position="54"/>
        <end position="135"/>
    </location>
</feature>
<organism evidence="2 3">
    <name type="scientific">Larkinella arboricola</name>
    <dbReference type="NCBI Taxonomy" id="643671"/>
    <lineage>
        <taxon>Bacteria</taxon>
        <taxon>Pseudomonadati</taxon>
        <taxon>Bacteroidota</taxon>
        <taxon>Cytophagia</taxon>
        <taxon>Cytophagales</taxon>
        <taxon>Spirosomataceae</taxon>
        <taxon>Larkinella</taxon>
    </lineage>
</organism>
<accession>A0A327WLP9</accession>
<dbReference type="AlphaFoldDB" id="A0A327WLP9"/>
<dbReference type="PANTHER" id="PTHR43031">
    <property type="entry name" value="FAD-DEPENDENT OXIDOREDUCTASE"/>
    <property type="match status" value="1"/>
</dbReference>
<dbReference type="Pfam" id="PF00581">
    <property type="entry name" value="Rhodanese"/>
    <property type="match status" value="1"/>
</dbReference>
<dbReference type="CDD" id="cd00158">
    <property type="entry name" value="RHOD"/>
    <property type="match status" value="1"/>
</dbReference>
<dbReference type="Gene3D" id="3.40.250.10">
    <property type="entry name" value="Rhodanese-like domain"/>
    <property type="match status" value="1"/>
</dbReference>
<keyword evidence="3" id="KW-1185">Reference proteome</keyword>
<evidence type="ECO:0000313" key="3">
    <source>
        <dbReference type="Proteomes" id="UP000248790"/>
    </source>
</evidence>
<dbReference type="InterPro" id="IPR001763">
    <property type="entry name" value="Rhodanese-like_dom"/>
</dbReference>
<dbReference type="InterPro" id="IPR050229">
    <property type="entry name" value="GlpE_sulfurtransferase"/>
</dbReference>
<dbReference type="SMART" id="SM00450">
    <property type="entry name" value="RHOD"/>
    <property type="match status" value="1"/>
</dbReference>
<dbReference type="InterPro" id="IPR036873">
    <property type="entry name" value="Rhodanese-like_dom_sf"/>
</dbReference>
<dbReference type="SUPFAM" id="SSF52821">
    <property type="entry name" value="Rhodanese/Cell cycle control phosphatase"/>
    <property type="match status" value="1"/>
</dbReference>
<dbReference type="Proteomes" id="UP000248790">
    <property type="component" value="Unassembled WGS sequence"/>
</dbReference>
<evidence type="ECO:0000313" key="2">
    <source>
        <dbReference type="EMBL" id="RAJ91015.1"/>
    </source>
</evidence>
<reference evidence="2 3" key="1">
    <citation type="submission" date="2018-06" db="EMBL/GenBank/DDBJ databases">
        <title>Genomic Encyclopedia of Archaeal and Bacterial Type Strains, Phase II (KMG-II): from individual species to whole genera.</title>
        <authorList>
            <person name="Goeker M."/>
        </authorList>
    </citation>
    <scope>NUCLEOTIDE SEQUENCE [LARGE SCALE GENOMIC DNA]</scope>
    <source>
        <strain evidence="2 3">DSM 21851</strain>
    </source>
</reference>
<comment type="caution">
    <text evidence="2">The sequence shown here is derived from an EMBL/GenBank/DDBJ whole genome shotgun (WGS) entry which is preliminary data.</text>
</comment>